<dbReference type="SUPFAM" id="SSF52540">
    <property type="entry name" value="P-loop containing nucleoside triphosphate hydrolases"/>
    <property type="match status" value="1"/>
</dbReference>
<dbReference type="InterPro" id="IPR002182">
    <property type="entry name" value="NB-ARC"/>
</dbReference>
<dbReference type="InterPro" id="IPR032675">
    <property type="entry name" value="LRR_dom_sf"/>
</dbReference>
<evidence type="ECO:0000256" key="3">
    <source>
        <dbReference type="ARBA" id="ARBA00022737"/>
    </source>
</evidence>
<dbReference type="InterPro" id="IPR000157">
    <property type="entry name" value="TIR_dom"/>
</dbReference>
<evidence type="ECO:0000313" key="10">
    <source>
        <dbReference type="Proteomes" id="UP001234989"/>
    </source>
</evidence>
<evidence type="ECO:0000256" key="4">
    <source>
        <dbReference type="ARBA" id="ARBA00022821"/>
    </source>
</evidence>
<proteinExistence type="predicted"/>
<dbReference type="InterPro" id="IPR044974">
    <property type="entry name" value="Disease_R_plants"/>
</dbReference>
<dbReference type="Gene3D" id="3.40.50.300">
    <property type="entry name" value="P-loop containing nucleotide triphosphate hydrolases"/>
    <property type="match status" value="1"/>
</dbReference>
<dbReference type="GO" id="GO:0043531">
    <property type="term" value="F:ADP binding"/>
    <property type="evidence" value="ECO:0007669"/>
    <property type="project" value="InterPro"/>
</dbReference>
<dbReference type="InterPro" id="IPR001611">
    <property type="entry name" value="Leu-rich_rpt"/>
</dbReference>
<dbReference type="GO" id="GO:0005524">
    <property type="term" value="F:ATP binding"/>
    <property type="evidence" value="ECO:0007669"/>
    <property type="project" value="UniProtKB-KW"/>
</dbReference>
<dbReference type="InterPro" id="IPR027417">
    <property type="entry name" value="P-loop_NTPase"/>
</dbReference>
<dbReference type="PANTHER" id="PTHR11017:SF324">
    <property type="entry name" value="ADP-RIBOSYL CYCLASE_CYCLIC ADP-RIBOSE HYDROLASE"/>
    <property type="match status" value="1"/>
</dbReference>
<dbReference type="PROSITE" id="PS50104">
    <property type="entry name" value="TIR"/>
    <property type="match status" value="1"/>
</dbReference>
<dbReference type="InterPro" id="IPR042197">
    <property type="entry name" value="Apaf_helical"/>
</dbReference>
<evidence type="ECO:0000256" key="5">
    <source>
        <dbReference type="ARBA" id="ARBA00023027"/>
    </source>
</evidence>
<keyword evidence="10" id="KW-1185">Reference proteome</keyword>
<keyword evidence="6" id="KW-0175">Coiled coil</keyword>
<dbReference type="GO" id="GO:0051707">
    <property type="term" value="P:response to other organism"/>
    <property type="evidence" value="ECO:0007669"/>
    <property type="project" value="UniProtKB-ARBA"/>
</dbReference>
<dbReference type="Pfam" id="PF01582">
    <property type="entry name" value="TIR"/>
    <property type="match status" value="1"/>
</dbReference>
<dbReference type="InterPro" id="IPR035897">
    <property type="entry name" value="Toll_tir_struct_dom_sf"/>
</dbReference>
<dbReference type="PANTHER" id="PTHR11017">
    <property type="entry name" value="LEUCINE-RICH REPEAT-CONTAINING PROTEIN"/>
    <property type="match status" value="1"/>
</dbReference>
<protein>
    <recommendedName>
        <fullName evidence="8">TIR domain-containing protein</fullName>
    </recommendedName>
</protein>
<comment type="subcellular location">
    <subcellularLocation>
        <location evidence="1">Membrane</location>
        <topology evidence="1">Peripheral membrane protein</topology>
    </subcellularLocation>
</comment>
<evidence type="ECO:0000256" key="1">
    <source>
        <dbReference type="ARBA" id="ARBA00004170"/>
    </source>
</evidence>
<dbReference type="Gene3D" id="3.40.50.10140">
    <property type="entry name" value="Toll/interleukin-1 receptor homology (TIR) domain"/>
    <property type="match status" value="1"/>
</dbReference>
<name>A0AAF0UW90_SOLVR</name>
<dbReference type="InterPro" id="IPR036390">
    <property type="entry name" value="WH_DNA-bd_sf"/>
</dbReference>
<sequence length="980" mass="111519">MASSSSSSDESNSQYSCSQQKCKYDVFLSFRGLDTRNNFTSHLHKALENRGISTFLDDESLESGGPIWIELVKAMEESQVAVIIFSKNYATSRWCLDELVKIMECKEEKKQLVIPVFYDVDPSHVRYQSESFAEAFAKHESRYKDDVEGMKKVEGWRSALTAAANIKGRDIRDKNEAHCIEDLVNEISPKLCTTSLSYLTDIVGIDAHLEEVNYLLDMTSNDVRRVWIWGMVGVGKTRIARAIFDLLSSRFKFDGACFLPVSNEIHSLQSILLSKLVGGKENCVLDKEDGKHRMSCRLQLKKVLVVLDNIDHDDQLKYLAGDLGWFGKGSRIIATTRDKHFIWKNDAVYRMTTLFEHDAIKLFNQFAFKDKVPDECFEEMTLEVVRQAQGLPLALEVWGSSLHEKDIHEWRSVVDRIKRNSSSKVVESLKVSYDGLEREDQKIFLDIACFLRGKKQTEIKQILESCGFGAEAGLRVLIDKSLVFISEDDMIQMHDLIQEMGKYIVTMQKERGELSRLWRTQDFEKFSKAKIQGTKAIEAIWIPEIQDLISFSEKAMKDVEKLRILYINGFHTHDGSNDQYLPSNLRWFDCCKYHWKSLPAKFDPDELVHLGLQQSSLLHLWTGTKKFPFLRRLDLSGCENLEETPDFTNMPNGESLEYLYIQGCSRLEKFPRIKKKGKREKRIHVQCSGLSRLPSDMFKHQSSLTELDLSGMKNLAELSCSIGTLKHLVMLKVSYCSKLSRLPKEIGDLENLEILEARYTLISKPPSSIVRLNKLKSLTFEKDKSEYGVNFVFPPVSEGLCSLEKLDLSYCNLKDGGLPEDIGSLSSLKELNLSGNNFEYLPRSIAQLGALEYLNLSDCKRLTQLPEDIGSLSSLKELNLSYCNIIDGGLLDNIGSLSSLKKLNLRGNNFEHLPQSMTQLGSLQSLNLLDCKSLTQLPTFQQQLDTEYGSSNDSIYNSLFHHTSSSAAGSRILLRSLKHK</sequence>
<dbReference type="Pfam" id="PF23598">
    <property type="entry name" value="LRR_14"/>
    <property type="match status" value="1"/>
</dbReference>
<dbReference type="GO" id="GO:0016020">
    <property type="term" value="C:membrane"/>
    <property type="evidence" value="ECO:0007669"/>
    <property type="project" value="UniProtKB-SubCell"/>
</dbReference>
<dbReference type="Pfam" id="PF00931">
    <property type="entry name" value="NB-ARC"/>
    <property type="match status" value="1"/>
</dbReference>
<reference evidence="9" key="1">
    <citation type="submission" date="2023-08" db="EMBL/GenBank/DDBJ databases">
        <title>A de novo genome assembly of Solanum verrucosum Schlechtendal, a Mexican diploid species geographically isolated from the other diploid A-genome species in potato relatives.</title>
        <authorList>
            <person name="Hosaka K."/>
        </authorList>
    </citation>
    <scope>NUCLEOTIDE SEQUENCE</scope>
    <source>
        <tissue evidence="9">Young leaves</tissue>
    </source>
</reference>
<evidence type="ECO:0000259" key="8">
    <source>
        <dbReference type="PROSITE" id="PS50104"/>
    </source>
</evidence>
<dbReference type="Gene3D" id="3.80.10.10">
    <property type="entry name" value="Ribonuclease Inhibitor"/>
    <property type="match status" value="3"/>
</dbReference>
<keyword evidence="5" id="KW-0520">NAD</keyword>
<dbReference type="SUPFAM" id="SSF46785">
    <property type="entry name" value="Winged helix' DNA-binding domain"/>
    <property type="match status" value="1"/>
</dbReference>
<dbReference type="PROSITE" id="PS51450">
    <property type="entry name" value="LRR"/>
    <property type="match status" value="2"/>
</dbReference>
<evidence type="ECO:0000256" key="2">
    <source>
        <dbReference type="ARBA" id="ARBA00022614"/>
    </source>
</evidence>
<dbReference type="FunFam" id="3.40.50.10140:FF:000007">
    <property type="entry name" value="Disease resistance protein (TIR-NBS-LRR class)"/>
    <property type="match status" value="1"/>
</dbReference>
<accession>A0AAF0UW90</accession>
<dbReference type="InterPro" id="IPR003591">
    <property type="entry name" value="Leu-rich_rpt_typical-subtyp"/>
</dbReference>
<dbReference type="Proteomes" id="UP001234989">
    <property type="component" value="Chromosome 11"/>
</dbReference>
<feature type="domain" description="TIR" evidence="8">
    <location>
        <begin position="22"/>
        <end position="191"/>
    </location>
</feature>
<keyword evidence="3" id="KW-0677">Repeat</keyword>
<evidence type="ECO:0000313" key="9">
    <source>
        <dbReference type="EMBL" id="WMV53220.1"/>
    </source>
</evidence>
<dbReference type="EMBL" id="CP133622">
    <property type="protein sequence ID" value="WMV53220.1"/>
    <property type="molecule type" value="Genomic_DNA"/>
</dbReference>
<dbReference type="AlphaFoldDB" id="A0AAF0UW90"/>
<keyword evidence="7" id="KW-0472">Membrane</keyword>
<evidence type="ECO:0000256" key="6">
    <source>
        <dbReference type="ARBA" id="ARBA00023054"/>
    </source>
</evidence>
<gene>
    <name evidence="9" type="ORF">MTR67_046605</name>
</gene>
<dbReference type="GO" id="GO:0007165">
    <property type="term" value="P:signal transduction"/>
    <property type="evidence" value="ECO:0007669"/>
    <property type="project" value="InterPro"/>
</dbReference>
<evidence type="ECO:0000256" key="7">
    <source>
        <dbReference type="ARBA" id="ARBA00023136"/>
    </source>
</evidence>
<dbReference type="Gene3D" id="1.10.8.430">
    <property type="entry name" value="Helical domain of apoptotic protease-activating factors"/>
    <property type="match status" value="1"/>
</dbReference>
<dbReference type="SUPFAM" id="SSF52200">
    <property type="entry name" value="Toll/Interleukin receptor TIR domain"/>
    <property type="match status" value="1"/>
</dbReference>
<dbReference type="InterPro" id="IPR055414">
    <property type="entry name" value="LRR_R13L4/SHOC2-like"/>
</dbReference>
<dbReference type="SUPFAM" id="SSF52047">
    <property type="entry name" value="RNI-like"/>
    <property type="match status" value="1"/>
</dbReference>
<dbReference type="Pfam" id="PF23282">
    <property type="entry name" value="WHD_ROQ1"/>
    <property type="match status" value="1"/>
</dbReference>
<dbReference type="InterPro" id="IPR058192">
    <property type="entry name" value="WHD_ROQ1-like"/>
</dbReference>
<dbReference type="SMART" id="SM00255">
    <property type="entry name" value="TIR"/>
    <property type="match status" value="1"/>
</dbReference>
<keyword evidence="4" id="KW-0611">Plant defense</keyword>
<dbReference type="PRINTS" id="PR00364">
    <property type="entry name" value="DISEASERSIST"/>
</dbReference>
<dbReference type="GO" id="GO:0006952">
    <property type="term" value="P:defense response"/>
    <property type="evidence" value="ECO:0007669"/>
    <property type="project" value="UniProtKB-KW"/>
</dbReference>
<keyword evidence="2" id="KW-0433">Leucine-rich repeat</keyword>
<organism evidence="9 10">
    <name type="scientific">Solanum verrucosum</name>
    <dbReference type="NCBI Taxonomy" id="315347"/>
    <lineage>
        <taxon>Eukaryota</taxon>
        <taxon>Viridiplantae</taxon>
        <taxon>Streptophyta</taxon>
        <taxon>Embryophyta</taxon>
        <taxon>Tracheophyta</taxon>
        <taxon>Spermatophyta</taxon>
        <taxon>Magnoliopsida</taxon>
        <taxon>eudicotyledons</taxon>
        <taxon>Gunneridae</taxon>
        <taxon>Pentapetalae</taxon>
        <taxon>asterids</taxon>
        <taxon>lamiids</taxon>
        <taxon>Solanales</taxon>
        <taxon>Solanaceae</taxon>
        <taxon>Solanoideae</taxon>
        <taxon>Solaneae</taxon>
        <taxon>Solanum</taxon>
    </lineage>
</organism>
<dbReference type="SMART" id="SM00369">
    <property type="entry name" value="LRR_TYP"/>
    <property type="match status" value="4"/>
</dbReference>